<dbReference type="PANTHER" id="PTHR16305">
    <property type="entry name" value="TESTICULAR SOLUBLE ADENYLYL CYCLASE"/>
    <property type="match status" value="1"/>
</dbReference>
<dbReference type="Gene3D" id="3.30.200.20">
    <property type="entry name" value="Phosphorylase Kinase, domain 1"/>
    <property type="match status" value="1"/>
</dbReference>
<dbReference type="InterPro" id="IPR000719">
    <property type="entry name" value="Prot_kinase_dom"/>
</dbReference>
<name>A0ABT5D5N4_9BACT</name>
<feature type="binding site" evidence="4">
    <location>
        <position position="72"/>
    </location>
    <ligand>
        <name>ATP</name>
        <dbReference type="ChEBI" id="CHEBI:30616"/>
    </ligand>
</feature>
<keyword evidence="8" id="KW-1185">Reference proteome</keyword>
<dbReference type="GO" id="GO:0016301">
    <property type="term" value="F:kinase activity"/>
    <property type="evidence" value="ECO:0007669"/>
    <property type="project" value="UniProtKB-KW"/>
</dbReference>
<dbReference type="InterPro" id="IPR027417">
    <property type="entry name" value="P-loop_NTPase"/>
</dbReference>
<dbReference type="EMBL" id="JAQNDM010000002">
    <property type="protein sequence ID" value="MDC0707551.1"/>
    <property type="molecule type" value="Genomic_DNA"/>
</dbReference>
<dbReference type="PROSITE" id="PS50125">
    <property type="entry name" value="GUANYLATE_CYCLASE_2"/>
    <property type="match status" value="1"/>
</dbReference>
<evidence type="ECO:0000256" key="4">
    <source>
        <dbReference type="PROSITE-ProRule" id="PRU10141"/>
    </source>
</evidence>
<dbReference type="PROSITE" id="PS50011">
    <property type="entry name" value="PROTEIN_KINASE_DOM"/>
    <property type="match status" value="1"/>
</dbReference>
<feature type="domain" description="Protein kinase" evidence="5">
    <location>
        <begin position="43"/>
        <end position="312"/>
    </location>
</feature>
<dbReference type="SUPFAM" id="SSF56112">
    <property type="entry name" value="Protein kinase-like (PK-like)"/>
    <property type="match status" value="1"/>
</dbReference>
<keyword evidence="3 4" id="KW-0067">ATP-binding</keyword>
<dbReference type="SUPFAM" id="SSF55073">
    <property type="entry name" value="Nucleotide cyclase"/>
    <property type="match status" value="1"/>
</dbReference>
<evidence type="ECO:0000259" key="6">
    <source>
        <dbReference type="PROSITE" id="PS50125"/>
    </source>
</evidence>
<dbReference type="Proteomes" id="UP001221838">
    <property type="component" value="Unassembled WGS sequence"/>
</dbReference>
<dbReference type="CDD" id="cd14014">
    <property type="entry name" value="STKc_PknB_like"/>
    <property type="match status" value="1"/>
</dbReference>
<evidence type="ECO:0000313" key="7">
    <source>
        <dbReference type="EMBL" id="MDC0707551.1"/>
    </source>
</evidence>
<dbReference type="SUPFAM" id="SSF48452">
    <property type="entry name" value="TPR-like"/>
    <property type="match status" value="1"/>
</dbReference>
<dbReference type="InterPro" id="IPR041664">
    <property type="entry name" value="AAA_16"/>
</dbReference>
<evidence type="ECO:0000259" key="5">
    <source>
        <dbReference type="PROSITE" id="PS50011"/>
    </source>
</evidence>
<feature type="domain" description="Guanylate cyclase" evidence="6">
    <location>
        <begin position="332"/>
        <end position="466"/>
    </location>
</feature>
<evidence type="ECO:0000256" key="3">
    <source>
        <dbReference type="ARBA" id="ARBA00022840"/>
    </source>
</evidence>
<dbReference type="InterPro" id="IPR008271">
    <property type="entry name" value="Ser/Thr_kinase_AS"/>
</dbReference>
<proteinExistence type="predicted"/>
<gene>
    <name evidence="7" type="ORF">POL68_03630</name>
</gene>
<dbReference type="InterPro" id="IPR017441">
    <property type="entry name" value="Protein_kinase_ATP_BS"/>
</dbReference>
<dbReference type="Gene3D" id="1.10.510.10">
    <property type="entry name" value="Transferase(Phosphotransferase) domain 1"/>
    <property type="match status" value="1"/>
</dbReference>
<dbReference type="Pfam" id="PF00069">
    <property type="entry name" value="Pkinase"/>
    <property type="match status" value="1"/>
</dbReference>
<dbReference type="SUPFAM" id="SSF52540">
    <property type="entry name" value="P-loop containing nucleoside triphosphate hydrolases"/>
    <property type="match status" value="1"/>
</dbReference>
<accession>A0ABT5D5N4</accession>
<dbReference type="Pfam" id="PF13191">
    <property type="entry name" value="AAA_16"/>
    <property type="match status" value="1"/>
</dbReference>
<keyword evidence="2 4" id="KW-0547">Nucleotide-binding</keyword>
<sequence>MEPDGASEEELDDAFLKNVAQVSIALRTPMHGESLGGQEGHRFEILEQLGGGSMGLVFRARDQELQRVVALKFLHLRDGALEAPMSALLRQEAKAIAQLDHENIVRIFDVAEWSGEPWESKVPFLIMECLDGAPLSAIVSRELPPLRRCIEILRGVAAGLAHAHEHHIIHRDLKPGNVFITRNGQVKLLDFGLAYLTDAIFPAAPHLPAAGTPAYMAPEQWLGQEQDARTDIWAAGIMLFELLTGELPCPEMSLVGLREWALSPAPVPSIRERRPELPEDVDQLLAAMLTKAPAQRLASAAELEERLRHIESALTPWSGETASLGPQRRQVTLVACWLADLAGLAEHLDAEDFGELEGAFHQACSEVLVQHGGSITTCMGDEVLACFGYPQAREDDSEKAARAGLHLATHLGAAIQQKLPYLPRRKLTVKVGLHTDTVVLDNLPTGLQSRTAALQGEAPKIAFWLARQAAPETVCLSHTAWHLVKAAFRTEPLGVHSFQGLSGEMKGALYRLVREKRIASRFERAHEAGGLTPLVGREAELQRLWGYWEEAQRGTGAFVLVQGEAGIGKSRLLQEVRERISPEGASRLHVQCWAQFSSSALRPIIELLLSVLKLDLEGNPQSNLRKLQGRMGAVGLPAEHVRMLAAFLSLPVAELPPHLRVTPERQKEKTFEALVTLLLRMAEDRPVFVVVEDLHWADPSTLELLGALLGYIGKARLCVLLSTRPDFKPTWAGNPQVHPVLLERLSPQLTAKLIRHSASGKLLADDTVEQLVAKTDGVPLFAEEMTRMVVEHAPVGTAASHSSTIPITLSGLLLARLDMLPRQQKMLAQLCAVVGRGFSHSLLTALSGRTQANLQKDLTGLLQAGLLQQEEVANETRYQFRHALIQDAAYHSLLRRTRREYHRRIAQTLAIQAPELAGTQPELLAHHYTEAGENEQAIRLWTKAGEQASLRSANVEAIRHLSQALQLLGTLPDTRARSEQELQLRVALGMPLMQLRSLRSREVEQTYSRVMELLPQVEDALPRLHVSTWGTYAYAFMRAKFHVAQQLAELTVRQGERQHSRELLALGHRMIATNHFTWGNMSTALEHVEFALESSDFAIDQHRELAVNQWVNPRVAALAYGSVVLSVVGRDALARRYGDEAVALAEKIGHPHTLAFGLTYVALGCQLRKEPECARQWVERCIAVSSEHHFRLWLGWSVFIKSWLLSEQGRVQEGLALMQANLARWRNAGIRAGMPLFLGMFAEYHLKLGQFPQGLAAVTHALGWAETLEERSYEAELRRLEGELHRALGHESMARESFLQARAVAQLQGSAGFGRRAEESLKRQSHELGWDRGHASPH</sequence>
<evidence type="ECO:0000256" key="2">
    <source>
        <dbReference type="ARBA" id="ARBA00022741"/>
    </source>
</evidence>
<reference evidence="7 8" key="1">
    <citation type="submission" date="2022-11" db="EMBL/GenBank/DDBJ databases">
        <title>Minimal conservation of predation-associated metabolite biosynthetic gene clusters underscores biosynthetic potential of Myxococcota including descriptions for ten novel species: Archangium lansinium sp. nov., Myxococcus landrumus sp. nov., Nannocystis bai.</title>
        <authorList>
            <person name="Ahearne A."/>
            <person name="Stevens C."/>
            <person name="Dowd S."/>
        </authorList>
    </citation>
    <scope>NUCLEOTIDE SEQUENCE [LARGE SCALE GENOMIC DNA]</scope>
    <source>
        <strain evidence="7 8">NCWAL01</strain>
    </source>
</reference>
<comment type="caution">
    <text evidence="7">The sequence shown here is derived from an EMBL/GenBank/DDBJ whole genome shotgun (WGS) entry which is preliminary data.</text>
</comment>
<dbReference type="InterPro" id="IPR001054">
    <property type="entry name" value="A/G_cyclase"/>
</dbReference>
<dbReference type="Gene3D" id="1.25.40.10">
    <property type="entry name" value="Tetratricopeptide repeat domain"/>
    <property type="match status" value="1"/>
</dbReference>
<dbReference type="CDD" id="cd07302">
    <property type="entry name" value="CHD"/>
    <property type="match status" value="1"/>
</dbReference>
<evidence type="ECO:0000313" key="8">
    <source>
        <dbReference type="Proteomes" id="UP001221838"/>
    </source>
</evidence>
<organism evidence="7 8">
    <name type="scientific">Stigmatella ashevillensis</name>
    <dbReference type="NCBI Taxonomy" id="2995309"/>
    <lineage>
        <taxon>Bacteria</taxon>
        <taxon>Pseudomonadati</taxon>
        <taxon>Myxococcota</taxon>
        <taxon>Myxococcia</taxon>
        <taxon>Myxococcales</taxon>
        <taxon>Cystobacterineae</taxon>
        <taxon>Archangiaceae</taxon>
        <taxon>Stigmatella</taxon>
    </lineage>
</organism>
<keyword evidence="7" id="KW-0808">Transferase</keyword>
<dbReference type="PROSITE" id="PS00107">
    <property type="entry name" value="PROTEIN_KINASE_ATP"/>
    <property type="match status" value="1"/>
</dbReference>
<dbReference type="InterPro" id="IPR011009">
    <property type="entry name" value="Kinase-like_dom_sf"/>
</dbReference>
<dbReference type="InterPro" id="IPR029787">
    <property type="entry name" value="Nucleotide_cyclase"/>
</dbReference>
<dbReference type="PANTHER" id="PTHR16305:SF28">
    <property type="entry name" value="GUANYLATE CYCLASE DOMAIN-CONTAINING PROTEIN"/>
    <property type="match status" value="1"/>
</dbReference>
<dbReference type="InterPro" id="IPR011990">
    <property type="entry name" value="TPR-like_helical_dom_sf"/>
</dbReference>
<comment type="subcellular location">
    <subcellularLocation>
        <location evidence="1">Membrane</location>
        <topology evidence="1">Single-pass membrane protein</topology>
    </subcellularLocation>
</comment>
<dbReference type="Gene3D" id="3.40.50.300">
    <property type="entry name" value="P-loop containing nucleotide triphosphate hydrolases"/>
    <property type="match status" value="1"/>
</dbReference>
<dbReference type="SMART" id="SM00220">
    <property type="entry name" value="S_TKc"/>
    <property type="match status" value="1"/>
</dbReference>
<dbReference type="RefSeq" id="WP_272134783.1">
    <property type="nucleotide sequence ID" value="NZ_JAQNDM010000002.1"/>
</dbReference>
<dbReference type="Gene3D" id="3.30.70.1230">
    <property type="entry name" value="Nucleotide cyclase"/>
    <property type="match status" value="1"/>
</dbReference>
<keyword evidence="7" id="KW-0418">Kinase</keyword>
<dbReference type="PROSITE" id="PS00108">
    <property type="entry name" value="PROTEIN_KINASE_ST"/>
    <property type="match status" value="1"/>
</dbReference>
<evidence type="ECO:0000256" key="1">
    <source>
        <dbReference type="ARBA" id="ARBA00004167"/>
    </source>
</evidence>
<protein>
    <submittedName>
        <fullName evidence="7">Protein kinase</fullName>
    </submittedName>
</protein>